<evidence type="ECO:0000313" key="3">
    <source>
        <dbReference type="Proteomes" id="UP001194580"/>
    </source>
</evidence>
<proteinExistence type="predicted"/>
<evidence type="ECO:0000256" key="1">
    <source>
        <dbReference type="SAM" id="MobiDB-lite"/>
    </source>
</evidence>
<sequence length="662" mass="73326">MDQEIEAQAKEFLAFLEQCSQHSRAKATSDISLCQSHLATFLTNIQPLIEPWPETNDPAIDSRTVHASEMYPTLGPLLEQLCRNPIFMASSSSTTFSGSGRSLAELVAQSVIRFSTRSDNRSSGSATIADVGLSSSAFMTRITPAPSAEQLWRAARLRDMFRAQQKQQQQQQQDRRHDKKTTRAGGSNRDHPFSIPNGSRKVKKDLFQELFKVSDKEKKDKEIELTLETMADNLEILQDQAVDIDLTEVAWDSLRDFTVPAALKDVRTLAQLLFVSPLARQDFLVLLIDAVIQDTGHVSDFYQSQRHIAQQHFESSHFLASALSGQLSEDQHRHLLGKLLEGSAELAGEIDDWRVVRMWILLVEWILKSLGYAKSPQILPLESDTSTVDQDANLWAMISSACRIVNSSHSKPTGSKDSRLSVSAAALSEINSLMEIQSRFIFETALPQETALRRRMVFLIGSAVAMSNGFLTTLIHRHILSLDKPDHHTEDPLLIPTQDSETLLTLLSLLMCGETGVADTSTIGEPFWALLKDMHTTLRVSETSNPYDLRLGTVADLERIFAKYLPLLRMNVVVTADIVCAIVIYNDPEDSAFWQSVISAVLRILTGQESTPPLTSSPAYMARLRDLSEILTESGLGVALELLLATPAAATIATGNATVPMD</sequence>
<dbReference type="AlphaFoldDB" id="A0AAD4DG79"/>
<dbReference type="Proteomes" id="UP001194580">
    <property type="component" value="Unassembled WGS sequence"/>
</dbReference>
<keyword evidence="3" id="KW-1185">Reference proteome</keyword>
<dbReference type="EMBL" id="JAAAIL010000314">
    <property type="protein sequence ID" value="KAG0277009.1"/>
    <property type="molecule type" value="Genomic_DNA"/>
</dbReference>
<feature type="non-terminal residue" evidence="2">
    <location>
        <position position="662"/>
    </location>
</feature>
<reference evidence="2" key="1">
    <citation type="journal article" date="2020" name="Fungal Divers.">
        <title>Resolving the Mortierellaceae phylogeny through synthesis of multi-gene phylogenetics and phylogenomics.</title>
        <authorList>
            <person name="Vandepol N."/>
            <person name="Liber J."/>
            <person name="Desiro A."/>
            <person name="Na H."/>
            <person name="Kennedy M."/>
            <person name="Barry K."/>
            <person name="Grigoriev I.V."/>
            <person name="Miller A.N."/>
            <person name="O'Donnell K."/>
            <person name="Stajich J.E."/>
            <person name="Bonito G."/>
        </authorList>
    </citation>
    <scope>NUCLEOTIDE SEQUENCE</scope>
    <source>
        <strain evidence="2">NRRL 28262</strain>
    </source>
</reference>
<feature type="region of interest" description="Disordered" evidence="1">
    <location>
        <begin position="162"/>
        <end position="199"/>
    </location>
</feature>
<organism evidence="2 3">
    <name type="scientific">Linnemannia exigua</name>
    <dbReference type="NCBI Taxonomy" id="604196"/>
    <lineage>
        <taxon>Eukaryota</taxon>
        <taxon>Fungi</taxon>
        <taxon>Fungi incertae sedis</taxon>
        <taxon>Mucoromycota</taxon>
        <taxon>Mortierellomycotina</taxon>
        <taxon>Mortierellomycetes</taxon>
        <taxon>Mortierellales</taxon>
        <taxon>Mortierellaceae</taxon>
        <taxon>Linnemannia</taxon>
    </lineage>
</organism>
<accession>A0AAD4DG79</accession>
<protein>
    <submittedName>
        <fullName evidence="2">Uncharacterized protein</fullName>
    </submittedName>
</protein>
<comment type="caution">
    <text evidence="2">The sequence shown here is derived from an EMBL/GenBank/DDBJ whole genome shotgun (WGS) entry which is preliminary data.</text>
</comment>
<gene>
    <name evidence="2" type="ORF">BGZ95_006692</name>
</gene>
<evidence type="ECO:0000313" key="2">
    <source>
        <dbReference type="EMBL" id="KAG0277009.1"/>
    </source>
</evidence>
<name>A0AAD4DG79_9FUNG</name>